<comment type="caution">
    <text evidence="1">The sequence shown here is derived from an EMBL/GenBank/DDBJ whole genome shotgun (WGS) entry which is preliminary data.</text>
</comment>
<reference evidence="1" key="1">
    <citation type="journal article" date="2014" name="Int. J. Syst. Evol. Microbiol.">
        <title>Complete genome sequence of Corynebacterium casei LMG S-19264T (=DSM 44701T), isolated from a smear-ripened cheese.</title>
        <authorList>
            <consortium name="US DOE Joint Genome Institute (JGI-PGF)"/>
            <person name="Walter F."/>
            <person name="Albersmeier A."/>
            <person name="Kalinowski J."/>
            <person name="Ruckert C."/>
        </authorList>
    </citation>
    <scope>NUCLEOTIDE SEQUENCE</scope>
    <source>
        <strain evidence="1">KCTC 12870</strain>
    </source>
</reference>
<dbReference type="AlphaFoldDB" id="A0A8J3DC54"/>
<proteinExistence type="predicted"/>
<accession>A0A8J3DC54</accession>
<gene>
    <name evidence="1" type="ORF">GCM10007047_17870</name>
</gene>
<dbReference type="InterPro" id="IPR012334">
    <property type="entry name" value="Pectin_lyas_fold"/>
</dbReference>
<dbReference type="SUPFAM" id="SSF51126">
    <property type="entry name" value="Pectin lyase-like"/>
    <property type="match status" value="1"/>
</dbReference>
<keyword evidence="2" id="KW-1185">Reference proteome</keyword>
<dbReference type="SMART" id="SM00710">
    <property type="entry name" value="PbH1"/>
    <property type="match status" value="6"/>
</dbReference>
<evidence type="ECO:0000313" key="1">
    <source>
        <dbReference type="EMBL" id="GHC01712.1"/>
    </source>
</evidence>
<evidence type="ECO:0008006" key="3">
    <source>
        <dbReference type="Google" id="ProtNLM"/>
    </source>
</evidence>
<dbReference type="EMBL" id="BMXG01000009">
    <property type="protein sequence ID" value="GHC01712.1"/>
    <property type="molecule type" value="Genomic_DNA"/>
</dbReference>
<dbReference type="Proteomes" id="UP000642829">
    <property type="component" value="Unassembled WGS sequence"/>
</dbReference>
<dbReference type="InterPro" id="IPR006626">
    <property type="entry name" value="PbH1"/>
</dbReference>
<protein>
    <recommendedName>
        <fullName evidence="3">Right handed beta helix domain-containing protein</fullName>
    </recommendedName>
</protein>
<organism evidence="1 2">
    <name type="scientific">Cerasicoccus arenae</name>
    <dbReference type="NCBI Taxonomy" id="424488"/>
    <lineage>
        <taxon>Bacteria</taxon>
        <taxon>Pseudomonadati</taxon>
        <taxon>Verrucomicrobiota</taxon>
        <taxon>Opitutia</taxon>
        <taxon>Puniceicoccales</taxon>
        <taxon>Cerasicoccaceae</taxon>
        <taxon>Cerasicoccus</taxon>
    </lineage>
</organism>
<reference evidence="1" key="2">
    <citation type="submission" date="2020-09" db="EMBL/GenBank/DDBJ databases">
        <authorList>
            <person name="Sun Q."/>
            <person name="Kim S."/>
        </authorList>
    </citation>
    <scope>NUCLEOTIDE SEQUENCE</scope>
    <source>
        <strain evidence="1">KCTC 12870</strain>
    </source>
</reference>
<name>A0A8J3DC54_9BACT</name>
<dbReference type="InterPro" id="IPR011050">
    <property type="entry name" value="Pectin_lyase_fold/virulence"/>
</dbReference>
<dbReference type="Gene3D" id="2.160.20.10">
    <property type="entry name" value="Single-stranded right-handed beta-helix, Pectin lyase-like"/>
    <property type="match status" value="2"/>
</dbReference>
<sequence length="574" mass="63412">MAKWLLFRKGQNLNMRHLAYILLIMLPILASAGNGLQTLIDNAVATGENHVVIPAGEHRLDDGLRLDGLTDFTLEGDAAVLVFTQWNDGGILATNCKGLVLRGFTIDFDPLPFTQATVESKNPETGEVFFDVHDGYPDLSPKLLTGRAHIFNPNTLDWKKGAPDIYANEAKAITPRKGVLTFYSDRRHVFDAIEQGDYIVLDFRHSRGIRIENSGDVRIEDVTIWTVPSIGVICRFMDGENYFNYRIERGPTPEGANVPRLFSTCADGFNYAYARTGPILENCDFSFMGDDAVNLHGIAFYVAKVKGNVVYLLRPYSVEGYASVIRPGDEVRSMDPESFDIKGTATVSEFAVDQADAKEFASIAKSVWKSYAVKPGRYTVYRLELEGPLTVKTGDFIDIPAISAPGYIIRENNFHNHRGCGMRIMSSDGLIENNRIENVKQAAIKLGHELAFFREAGWVRNIKIVGNTIISVSFDPKLQAKSSYAPGAISVFHRGASSEAPWPASKHHDIIIENNLIEETGGPAIFLNQSRDVVIRNNTILDTNLDSSPKCGVDYGLNASLPISINNSTEVLVD</sequence>
<evidence type="ECO:0000313" key="2">
    <source>
        <dbReference type="Proteomes" id="UP000642829"/>
    </source>
</evidence>